<evidence type="ECO:0000259" key="1">
    <source>
        <dbReference type="Pfam" id="PF19289"/>
    </source>
</evidence>
<dbReference type="Proteomes" id="UP000280188">
    <property type="component" value="Chromosome"/>
</dbReference>
<dbReference type="EMBL" id="AP018795">
    <property type="protein sequence ID" value="BBF64720.1"/>
    <property type="molecule type" value="Genomic_DNA"/>
</dbReference>
<dbReference type="GO" id="GO:0006508">
    <property type="term" value="P:proteolysis"/>
    <property type="evidence" value="ECO:0007669"/>
    <property type="project" value="InterPro"/>
</dbReference>
<evidence type="ECO:0000313" key="3">
    <source>
        <dbReference type="Proteomes" id="UP000280188"/>
    </source>
</evidence>
<dbReference type="AlphaFoldDB" id="A0A2Z6IGB8"/>
<dbReference type="InterPro" id="IPR045569">
    <property type="entry name" value="Metalloprtase-TldD/E_C"/>
</dbReference>
<dbReference type="InterPro" id="IPR036059">
    <property type="entry name" value="TldD/PmbA_sf"/>
</dbReference>
<dbReference type="PANTHER" id="PTHR43666:SF1">
    <property type="entry name" value="CONSERVED PROTEIN"/>
    <property type="match status" value="1"/>
</dbReference>
<dbReference type="KEGG" id="afj:AFERRID_09380"/>
<sequence>MTATIDDYIKALPDVLSALVSGNERLYAKVYQEETQYARLTQARVNQNGGIFQEQLTLFLSNGLSMISMSVEGDLPSPDQIRGLVQALREDLPYVPQDPWLTLNETPEQLETGNAHGSMHFDALVNTLCESAGKQDLVGLVLSGPQVLAVCSSLGHCLIHRGGGSSIDVSFFDADYNAVKRVRRDPDLADIPALMSGMSQDLKALQQPAVNIKAGIYRAWLSAEALGELLSTISWNGFSVDSIRSGSSPLNKLYNGEKQLSQWIHLYENRQMGEVPSFTGEGFLLPGEVPLIQDGLARHHLSSPRAAKEFDTTINSDSGYPSALYLRGGDLPDSEVLQRIGTGLYIGRIWYTNISDPASCRLTAMTRYDCFWVEGGALVGPLSPVRMDSSIYQLLGEDLEALGMHVHQIPETQSYGQRGWGSSSLPGVMTALKITL</sequence>
<dbReference type="SUPFAM" id="SSF111283">
    <property type="entry name" value="Putative modulator of DNA gyrase, PmbA/TldD"/>
    <property type="match status" value="1"/>
</dbReference>
<accession>A0A2Z6IGB8</accession>
<evidence type="ECO:0000313" key="2">
    <source>
        <dbReference type="EMBL" id="BBF64720.1"/>
    </source>
</evidence>
<proteinExistence type="predicted"/>
<protein>
    <recommendedName>
        <fullName evidence="1">Metalloprotease TldD/E C-terminal domain-containing protein</fullName>
    </recommendedName>
</protein>
<organism evidence="2 3">
    <name type="scientific">Acidithiobacillus ferridurans</name>
    <dbReference type="NCBI Taxonomy" id="1232575"/>
    <lineage>
        <taxon>Bacteria</taxon>
        <taxon>Pseudomonadati</taxon>
        <taxon>Pseudomonadota</taxon>
        <taxon>Acidithiobacillia</taxon>
        <taxon>Acidithiobacillales</taxon>
        <taxon>Acidithiobacillaceae</taxon>
        <taxon>Acidithiobacillus</taxon>
    </lineage>
</organism>
<feature type="domain" description="Metalloprotease TldD/E C-terminal" evidence="1">
    <location>
        <begin position="215"/>
        <end position="415"/>
    </location>
</feature>
<keyword evidence="3" id="KW-1185">Reference proteome</keyword>
<name>A0A2Z6IGB8_ACIFI</name>
<dbReference type="PANTHER" id="PTHR43666">
    <property type="entry name" value="TLDD PROTEIN"/>
    <property type="match status" value="1"/>
</dbReference>
<dbReference type="Pfam" id="PF19289">
    <property type="entry name" value="PmbA_TldD_3rd"/>
    <property type="match status" value="1"/>
</dbReference>
<dbReference type="RefSeq" id="WP_126604473.1">
    <property type="nucleotide sequence ID" value="NZ_AP018795.1"/>
</dbReference>
<gene>
    <name evidence="2" type="ORF">AFERRID_09380</name>
</gene>
<reference evidence="2 3" key="1">
    <citation type="journal article" date="2018" name="Microbiol. Resour. Announc.">
        <title>Complete Genome Sequence of Acidithiobacillus ferridurans JCM 18981.</title>
        <authorList>
            <person name="Miyauchi T."/>
            <person name="Kouzuma A."/>
            <person name="Abe T."/>
            <person name="Watanabe K."/>
        </authorList>
    </citation>
    <scope>NUCLEOTIDE SEQUENCE [LARGE SCALE GENOMIC DNA]</scope>
    <source>
        <strain evidence="3">ATCC 33020 / DSM 29468 / JCM 18981 / 11Fe</strain>
    </source>
</reference>
<dbReference type="GO" id="GO:0008237">
    <property type="term" value="F:metallopeptidase activity"/>
    <property type="evidence" value="ECO:0007669"/>
    <property type="project" value="InterPro"/>
</dbReference>